<keyword evidence="2 5" id="KW-0812">Transmembrane</keyword>
<evidence type="ECO:0000256" key="1">
    <source>
        <dbReference type="ARBA" id="ARBA00004141"/>
    </source>
</evidence>
<reference evidence="7" key="1">
    <citation type="submission" date="2020-05" db="EMBL/GenBank/DDBJ databases">
        <authorList>
            <person name="Chiriac C."/>
            <person name="Salcher M."/>
            <person name="Ghai R."/>
            <person name="Kavagutti S V."/>
        </authorList>
    </citation>
    <scope>NUCLEOTIDE SEQUENCE</scope>
</reference>
<comment type="subcellular location">
    <subcellularLocation>
        <location evidence="1">Membrane</location>
        <topology evidence="1">Multi-pass membrane protein</topology>
    </subcellularLocation>
</comment>
<evidence type="ECO:0000259" key="6">
    <source>
        <dbReference type="Pfam" id="PF01957"/>
    </source>
</evidence>
<dbReference type="AlphaFoldDB" id="A0A6J5ZSR6"/>
<evidence type="ECO:0000256" key="2">
    <source>
        <dbReference type="ARBA" id="ARBA00022692"/>
    </source>
</evidence>
<gene>
    <name evidence="7" type="ORF">UFOPK3522_00964</name>
</gene>
<dbReference type="EMBL" id="CAESAO010000078">
    <property type="protein sequence ID" value="CAB4344528.1"/>
    <property type="molecule type" value="Genomic_DNA"/>
</dbReference>
<name>A0A6J5ZSR6_9ZZZZ</name>
<evidence type="ECO:0000256" key="3">
    <source>
        <dbReference type="ARBA" id="ARBA00022989"/>
    </source>
</evidence>
<dbReference type="InterPro" id="IPR002810">
    <property type="entry name" value="NfeD-like_C"/>
</dbReference>
<evidence type="ECO:0000313" key="7">
    <source>
        <dbReference type="EMBL" id="CAB4344528.1"/>
    </source>
</evidence>
<proteinExistence type="predicted"/>
<dbReference type="PANTHER" id="PTHR33507:SF3">
    <property type="entry name" value="INNER MEMBRANE PROTEIN YBBJ"/>
    <property type="match status" value="1"/>
</dbReference>
<organism evidence="7">
    <name type="scientific">freshwater metagenome</name>
    <dbReference type="NCBI Taxonomy" id="449393"/>
    <lineage>
        <taxon>unclassified sequences</taxon>
        <taxon>metagenomes</taxon>
        <taxon>ecological metagenomes</taxon>
    </lineage>
</organism>
<dbReference type="InterPro" id="IPR012340">
    <property type="entry name" value="NA-bd_OB-fold"/>
</dbReference>
<feature type="transmembrane region" description="Helical" evidence="5">
    <location>
        <begin position="31"/>
        <end position="64"/>
    </location>
</feature>
<evidence type="ECO:0000256" key="5">
    <source>
        <dbReference type="SAM" id="Phobius"/>
    </source>
</evidence>
<dbReference type="Gene3D" id="2.40.50.140">
    <property type="entry name" value="Nucleic acid-binding proteins"/>
    <property type="match status" value="1"/>
</dbReference>
<feature type="domain" description="NfeD-like C-terminal" evidence="6">
    <location>
        <begin position="85"/>
        <end position="141"/>
    </location>
</feature>
<dbReference type="PANTHER" id="PTHR33507">
    <property type="entry name" value="INNER MEMBRANE PROTEIN YBBJ"/>
    <property type="match status" value="1"/>
</dbReference>
<dbReference type="GO" id="GO:0005886">
    <property type="term" value="C:plasma membrane"/>
    <property type="evidence" value="ECO:0007669"/>
    <property type="project" value="TreeGrafter"/>
</dbReference>
<accession>A0A6J5ZSR6</accession>
<keyword evidence="3 5" id="KW-1133">Transmembrane helix</keyword>
<dbReference type="Pfam" id="PF01957">
    <property type="entry name" value="NfeD"/>
    <property type="match status" value="1"/>
</dbReference>
<dbReference type="InterPro" id="IPR052165">
    <property type="entry name" value="Membrane_assoc_protease"/>
</dbReference>
<dbReference type="SUPFAM" id="SSF141322">
    <property type="entry name" value="NfeD domain-like"/>
    <property type="match status" value="1"/>
</dbReference>
<sequence length="154" mass="16130">MSTPVIWLLVAAALALGEILTESFFLAPLAAAALVMAAGTLLGVEIVLLSVVAIGIGILTLLVLRPLLRRDRLDFAAGGAEHEFVIGQIGVVEEHVVNDESTGVIEIDGEVWTARANNDSQTFAPGESVEVVAVRGAVALVDEPSVPARRKLRA</sequence>
<evidence type="ECO:0000256" key="4">
    <source>
        <dbReference type="ARBA" id="ARBA00023136"/>
    </source>
</evidence>
<protein>
    <submittedName>
        <fullName evidence="7">Unannotated protein</fullName>
    </submittedName>
</protein>
<keyword evidence="4 5" id="KW-0472">Membrane</keyword>